<dbReference type="InterPro" id="IPR006208">
    <property type="entry name" value="Glyco_hormone_CN"/>
</dbReference>
<evidence type="ECO:0000259" key="6">
    <source>
        <dbReference type="Pfam" id="PF00007"/>
    </source>
</evidence>
<dbReference type="InterPro" id="IPR029034">
    <property type="entry name" value="Cystine-knot_cytokine"/>
</dbReference>
<feature type="domain" description="Glycoprotein hormone subunit beta" evidence="6">
    <location>
        <begin position="43"/>
        <end position="132"/>
    </location>
</feature>
<feature type="chain" id="PRO_5047000651" evidence="5">
    <location>
        <begin position="27"/>
        <end position="154"/>
    </location>
</feature>
<dbReference type="GO" id="GO:0005615">
    <property type="term" value="C:extracellular space"/>
    <property type="evidence" value="ECO:0007669"/>
    <property type="project" value="TreeGrafter"/>
</dbReference>
<evidence type="ECO:0000313" key="8">
    <source>
        <dbReference type="RefSeq" id="XP_026501257.2"/>
    </source>
</evidence>
<dbReference type="InterPro" id="IPR001545">
    <property type="entry name" value="Gonadotropin_bsu"/>
</dbReference>
<dbReference type="GO" id="GO:0005737">
    <property type="term" value="C:cytoplasm"/>
    <property type="evidence" value="ECO:0007669"/>
    <property type="project" value="TreeGrafter"/>
</dbReference>
<evidence type="ECO:0000256" key="1">
    <source>
        <dbReference type="ARBA" id="ARBA00004613"/>
    </source>
</evidence>
<reference evidence="8" key="1">
    <citation type="submission" date="2025-08" db="UniProtKB">
        <authorList>
            <consortium name="RefSeq"/>
        </authorList>
    </citation>
    <scope>IDENTIFICATION</scope>
    <source>
        <tissue evidence="8">Whole body</tissue>
    </source>
</reference>
<evidence type="ECO:0000256" key="5">
    <source>
        <dbReference type="SAM" id="SignalP"/>
    </source>
</evidence>
<evidence type="ECO:0000313" key="7">
    <source>
        <dbReference type="Proteomes" id="UP001652626"/>
    </source>
</evidence>
<keyword evidence="4" id="KW-1015">Disulfide bond</keyword>
<feature type="signal peptide" evidence="5">
    <location>
        <begin position="1"/>
        <end position="26"/>
    </location>
</feature>
<evidence type="ECO:0000256" key="2">
    <source>
        <dbReference type="ARBA" id="ARBA00006552"/>
    </source>
</evidence>
<dbReference type="OMA" id="HPVCVHG"/>
<organism evidence="7 8">
    <name type="scientific">Vanessa tameamea</name>
    <name type="common">Kamehameha butterfly</name>
    <dbReference type="NCBI Taxonomy" id="334116"/>
    <lineage>
        <taxon>Eukaryota</taxon>
        <taxon>Metazoa</taxon>
        <taxon>Ecdysozoa</taxon>
        <taxon>Arthropoda</taxon>
        <taxon>Hexapoda</taxon>
        <taxon>Insecta</taxon>
        <taxon>Pterygota</taxon>
        <taxon>Neoptera</taxon>
        <taxon>Endopterygota</taxon>
        <taxon>Lepidoptera</taxon>
        <taxon>Glossata</taxon>
        <taxon>Ditrysia</taxon>
        <taxon>Papilionoidea</taxon>
        <taxon>Nymphalidae</taxon>
        <taxon>Nymphalinae</taxon>
        <taxon>Vanessa</taxon>
    </lineage>
</organism>
<accession>A0A8B8IXD1</accession>
<keyword evidence="5" id="KW-0732">Signal</keyword>
<keyword evidence="7" id="KW-1185">Reference proteome</keyword>
<dbReference type="Pfam" id="PF00007">
    <property type="entry name" value="Cys_knot"/>
    <property type="match status" value="1"/>
</dbReference>
<protein>
    <submittedName>
        <fullName evidence="8">Glycoprotein hormone beta-5</fullName>
    </submittedName>
</protein>
<proteinExistence type="inferred from homology"/>
<evidence type="ECO:0000256" key="4">
    <source>
        <dbReference type="ARBA" id="ARBA00023157"/>
    </source>
</evidence>
<evidence type="ECO:0000256" key="3">
    <source>
        <dbReference type="ARBA" id="ARBA00022525"/>
    </source>
</evidence>
<dbReference type="PANTHER" id="PTHR11515">
    <property type="entry name" value="GLYCOPROTEIN HORMONE BETA CHAIN"/>
    <property type="match status" value="1"/>
</dbReference>
<dbReference type="Proteomes" id="UP001652626">
    <property type="component" value="Chromosome 10"/>
</dbReference>
<dbReference type="PANTHER" id="PTHR11515:SF13">
    <property type="entry name" value="GLYCOPROTEIN HORMONE BETA 5, ISOFORM A"/>
    <property type="match status" value="1"/>
</dbReference>
<dbReference type="PROSITE" id="PS51257">
    <property type="entry name" value="PROKAR_LIPOPROTEIN"/>
    <property type="match status" value="1"/>
</dbReference>
<comment type="subcellular location">
    <subcellularLocation>
        <location evidence="1">Secreted</location>
    </subcellularLocation>
</comment>
<dbReference type="AlphaFoldDB" id="A0A8B8IXD1"/>
<dbReference type="SUPFAM" id="SSF57501">
    <property type="entry name" value="Cystine-knot cytokines"/>
    <property type="match status" value="1"/>
</dbReference>
<comment type="similarity">
    <text evidence="2">Belongs to the glycoprotein hormones subunit beta family.</text>
</comment>
<dbReference type="CDD" id="cd00069">
    <property type="entry name" value="GHB_like"/>
    <property type="match status" value="1"/>
</dbReference>
<sequence length="154" mass="18045">MWRIRNNYNFILITMVFSLWVISCKSASPNSRCKLRRYTHNAVQTDFNGLRCWDEVDIMSCWGYCLSYETADWQFPYKVSFHPVCVHGERKHASVKLRNCDPDVEPGTELYHYVEAAYCKCQACSSEDTSCEWLPPDYSLLNENSIADQMEDKK</sequence>
<dbReference type="OrthoDB" id="10006958at2759"/>
<dbReference type="GO" id="GO:0007186">
    <property type="term" value="P:G protein-coupled receptor signaling pathway"/>
    <property type="evidence" value="ECO:0007669"/>
    <property type="project" value="TreeGrafter"/>
</dbReference>
<name>A0A8B8IXD1_VANTA</name>
<gene>
    <name evidence="8" type="primary">LOC113404547</name>
</gene>
<keyword evidence="3" id="KW-0964">Secreted</keyword>
<dbReference type="RefSeq" id="XP_026501257.2">
    <property type="nucleotide sequence ID" value="XM_026645472.2"/>
</dbReference>
<dbReference type="GO" id="GO:0005179">
    <property type="term" value="F:hormone activity"/>
    <property type="evidence" value="ECO:0007669"/>
    <property type="project" value="InterPro"/>
</dbReference>
<dbReference type="GeneID" id="113404547"/>
<dbReference type="Gene3D" id="2.10.90.10">
    <property type="entry name" value="Cystine-knot cytokines"/>
    <property type="match status" value="1"/>
</dbReference>